<sequence>MMKPAFLALAASLVLAGGSLVPTAASAQPYYGGGPGYGGPGWGAPHRGPGWHGGPGRYCKPIFRTVKVHGPYGWRWKTVPVGERCFYKPRHNW</sequence>
<keyword evidence="3" id="KW-1185">Reference proteome</keyword>
<evidence type="ECO:0008006" key="4">
    <source>
        <dbReference type="Google" id="ProtNLM"/>
    </source>
</evidence>
<dbReference type="RefSeq" id="WP_183399243.1">
    <property type="nucleotide sequence ID" value="NZ_JACIDS010000003.1"/>
</dbReference>
<dbReference type="Proteomes" id="UP000553963">
    <property type="component" value="Unassembled WGS sequence"/>
</dbReference>
<dbReference type="AlphaFoldDB" id="A0A840AQD3"/>
<protein>
    <recommendedName>
        <fullName evidence="4">Sulfur globule protein</fullName>
    </recommendedName>
</protein>
<dbReference type="EMBL" id="JACIDS010000003">
    <property type="protein sequence ID" value="MBB3931624.1"/>
    <property type="molecule type" value="Genomic_DNA"/>
</dbReference>
<evidence type="ECO:0000256" key="1">
    <source>
        <dbReference type="SAM" id="SignalP"/>
    </source>
</evidence>
<evidence type="ECO:0000313" key="2">
    <source>
        <dbReference type="EMBL" id="MBB3931624.1"/>
    </source>
</evidence>
<comment type="caution">
    <text evidence="2">The sequence shown here is derived from an EMBL/GenBank/DDBJ whole genome shotgun (WGS) entry which is preliminary data.</text>
</comment>
<proteinExistence type="predicted"/>
<gene>
    <name evidence="2" type="ORF">GGR25_002674</name>
</gene>
<reference evidence="2 3" key="1">
    <citation type="submission" date="2020-08" db="EMBL/GenBank/DDBJ databases">
        <title>Genomic Encyclopedia of Type Strains, Phase IV (KMG-IV): sequencing the most valuable type-strain genomes for metagenomic binning, comparative biology and taxonomic classification.</title>
        <authorList>
            <person name="Goeker M."/>
        </authorList>
    </citation>
    <scope>NUCLEOTIDE SEQUENCE [LARGE SCALE GENOMIC DNA]</scope>
    <source>
        <strain evidence="2 3">DSM 25966</strain>
    </source>
</reference>
<keyword evidence="1" id="KW-0732">Signal</keyword>
<feature type="signal peptide" evidence="1">
    <location>
        <begin position="1"/>
        <end position="27"/>
    </location>
</feature>
<name>A0A840AQD3_9HYPH</name>
<feature type="chain" id="PRO_5033059008" description="Sulfur globule protein" evidence="1">
    <location>
        <begin position="28"/>
        <end position="93"/>
    </location>
</feature>
<organism evidence="2 3">
    <name type="scientific">Kaistia hirudinis</name>
    <dbReference type="NCBI Taxonomy" id="1293440"/>
    <lineage>
        <taxon>Bacteria</taxon>
        <taxon>Pseudomonadati</taxon>
        <taxon>Pseudomonadota</taxon>
        <taxon>Alphaproteobacteria</taxon>
        <taxon>Hyphomicrobiales</taxon>
        <taxon>Kaistiaceae</taxon>
        <taxon>Kaistia</taxon>
    </lineage>
</organism>
<evidence type="ECO:0000313" key="3">
    <source>
        <dbReference type="Proteomes" id="UP000553963"/>
    </source>
</evidence>
<accession>A0A840AQD3</accession>